<dbReference type="Proteomes" id="UP000001312">
    <property type="component" value="Unassembled WGS sequence"/>
</dbReference>
<dbReference type="InParanoid" id="A7EG10"/>
<dbReference type="KEGG" id="ssl:SS1G_04251"/>
<reference evidence="2" key="1">
    <citation type="journal article" date="2011" name="PLoS Genet.">
        <title>Genomic analysis of the necrotrophic fungal pathogens Sclerotinia sclerotiorum and Botrytis cinerea.</title>
        <authorList>
            <person name="Amselem J."/>
            <person name="Cuomo C.A."/>
            <person name="van Kan J.A."/>
            <person name="Viaud M."/>
            <person name="Benito E.P."/>
            <person name="Couloux A."/>
            <person name="Coutinho P.M."/>
            <person name="de Vries R.P."/>
            <person name="Dyer P.S."/>
            <person name="Fillinger S."/>
            <person name="Fournier E."/>
            <person name="Gout L."/>
            <person name="Hahn M."/>
            <person name="Kohn L."/>
            <person name="Lapalu N."/>
            <person name="Plummer K.M."/>
            <person name="Pradier J.M."/>
            <person name="Quevillon E."/>
            <person name="Sharon A."/>
            <person name="Simon A."/>
            <person name="ten Have A."/>
            <person name="Tudzynski B."/>
            <person name="Tudzynski P."/>
            <person name="Wincker P."/>
            <person name="Andrew M."/>
            <person name="Anthouard V."/>
            <person name="Beever R.E."/>
            <person name="Beffa R."/>
            <person name="Benoit I."/>
            <person name="Bouzid O."/>
            <person name="Brault B."/>
            <person name="Chen Z."/>
            <person name="Choquer M."/>
            <person name="Collemare J."/>
            <person name="Cotton P."/>
            <person name="Danchin E.G."/>
            <person name="Da Silva C."/>
            <person name="Gautier A."/>
            <person name="Giraud C."/>
            <person name="Giraud T."/>
            <person name="Gonzalez C."/>
            <person name="Grossetete S."/>
            <person name="Guldener U."/>
            <person name="Henrissat B."/>
            <person name="Howlett B.J."/>
            <person name="Kodira C."/>
            <person name="Kretschmer M."/>
            <person name="Lappartient A."/>
            <person name="Leroch M."/>
            <person name="Levis C."/>
            <person name="Mauceli E."/>
            <person name="Neuveglise C."/>
            <person name="Oeser B."/>
            <person name="Pearson M."/>
            <person name="Poulain J."/>
            <person name="Poussereau N."/>
            <person name="Quesneville H."/>
            <person name="Rascle C."/>
            <person name="Schumacher J."/>
            <person name="Segurens B."/>
            <person name="Sexton A."/>
            <person name="Silva E."/>
            <person name="Sirven C."/>
            <person name="Soanes D.M."/>
            <person name="Talbot N.J."/>
            <person name="Templeton M."/>
            <person name="Yandava C."/>
            <person name="Yarden O."/>
            <person name="Zeng Q."/>
            <person name="Rollins J.A."/>
            <person name="Lebrun M.H."/>
            <person name="Dickman M."/>
        </authorList>
    </citation>
    <scope>NUCLEOTIDE SEQUENCE [LARGE SCALE GENOMIC DNA]</scope>
    <source>
        <strain evidence="2">ATCC 18683 / 1980 / Ss-1</strain>
    </source>
</reference>
<proteinExistence type="predicted"/>
<dbReference type="AlphaFoldDB" id="A7EG10"/>
<protein>
    <submittedName>
        <fullName evidence="1">Uncharacterized protein</fullName>
    </submittedName>
</protein>
<sequence length="86" mass="9594">MKLSPTSRSTTELVGVGLAVDSDNFLVRLRTENAPSILLHVNKVVDVQRHGAVRKESRYHKRKMSGCEVAIELKGQITIILREEAP</sequence>
<dbReference type="RefSeq" id="XP_001594444.1">
    <property type="nucleotide sequence ID" value="XM_001594394.1"/>
</dbReference>
<dbReference type="GeneID" id="5490992"/>
<accession>A7EG10</accession>
<evidence type="ECO:0000313" key="1">
    <source>
        <dbReference type="EMBL" id="EDO01776.1"/>
    </source>
</evidence>
<dbReference type="HOGENOM" id="CLU_2499230_0_0_1"/>
<organism evidence="1 2">
    <name type="scientific">Sclerotinia sclerotiorum (strain ATCC 18683 / 1980 / Ss-1)</name>
    <name type="common">White mold</name>
    <name type="synonym">Whetzelinia sclerotiorum</name>
    <dbReference type="NCBI Taxonomy" id="665079"/>
    <lineage>
        <taxon>Eukaryota</taxon>
        <taxon>Fungi</taxon>
        <taxon>Dikarya</taxon>
        <taxon>Ascomycota</taxon>
        <taxon>Pezizomycotina</taxon>
        <taxon>Leotiomycetes</taxon>
        <taxon>Helotiales</taxon>
        <taxon>Sclerotiniaceae</taxon>
        <taxon>Sclerotinia</taxon>
    </lineage>
</organism>
<gene>
    <name evidence="1" type="ORF">SS1G_04251</name>
</gene>
<evidence type="ECO:0000313" key="2">
    <source>
        <dbReference type="Proteomes" id="UP000001312"/>
    </source>
</evidence>
<dbReference type="EMBL" id="CH476625">
    <property type="protein sequence ID" value="EDO01776.1"/>
    <property type="molecule type" value="Genomic_DNA"/>
</dbReference>
<name>A7EG10_SCLS1</name>
<keyword evidence="2" id="KW-1185">Reference proteome</keyword>